<dbReference type="KEGG" id="sap:Sulac_2110"/>
<evidence type="ECO:0000313" key="1">
    <source>
        <dbReference type="EMBL" id="AEW05596.1"/>
    </source>
</evidence>
<name>G8TSY1_SULAD</name>
<organism evidence="1 2">
    <name type="scientific">Sulfobacillus acidophilus (strain ATCC 700253 / DSM 10332 / NAL)</name>
    <dbReference type="NCBI Taxonomy" id="679936"/>
    <lineage>
        <taxon>Bacteria</taxon>
        <taxon>Bacillati</taxon>
        <taxon>Bacillota</taxon>
        <taxon>Clostridia</taxon>
        <taxon>Eubacteriales</taxon>
        <taxon>Clostridiales Family XVII. Incertae Sedis</taxon>
        <taxon>Sulfobacillus</taxon>
    </lineage>
</organism>
<dbReference type="HOGENOM" id="CLU_700049_0_0_9"/>
<reference evidence="1 2" key="2">
    <citation type="journal article" date="2012" name="Stand. Genomic Sci.">
        <title>Complete genome sequence of the moderately thermophilic mineral-sulfide-oxidizing firmicute Sulfobacillus acidophilus type strain (NAL(T)).</title>
        <authorList>
            <person name="Anderson I."/>
            <person name="Chertkov O."/>
            <person name="Chen A."/>
            <person name="Saunders E."/>
            <person name="Lapidus A."/>
            <person name="Nolan M."/>
            <person name="Lucas S."/>
            <person name="Hammon N."/>
            <person name="Deshpande S."/>
            <person name="Cheng J.F."/>
            <person name="Han C."/>
            <person name="Tapia R."/>
            <person name="Goodwin L.A."/>
            <person name="Pitluck S."/>
            <person name="Liolios K."/>
            <person name="Pagani I."/>
            <person name="Ivanova N."/>
            <person name="Mikhailova N."/>
            <person name="Pati A."/>
            <person name="Palaniappan K."/>
            <person name="Land M."/>
            <person name="Pan C."/>
            <person name="Rohde M."/>
            <person name="Pukall R."/>
            <person name="Goker M."/>
            <person name="Detter J.C."/>
            <person name="Woyke T."/>
            <person name="Bristow J."/>
            <person name="Eisen J.A."/>
            <person name="Markowitz V."/>
            <person name="Hugenholtz P."/>
            <person name="Kyrpides N.C."/>
            <person name="Klenk H.P."/>
            <person name="Mavromatis K."/>
        </authorList>
    </citation>
    <scope>NUCLEOTIDE SEQUENCE [LARGE SCALE GENOMIC DNA]</scope>
    <source>
        <strain evidence="2">ATCC 700253 / DSM 10332 / NAL</strain>
    </source>
</reference>
<proteinExistence type="predicted"/>
<dbReference type="STRING" id="679936.Sulac_2110"/>
<dbReference type="SUPFAM" id="SSF51445">
    <property type="entry name" value="(Trans)glycosidases"/>
    <property type="match status" value="1"/>
</dbReference>
<protein>
    <recommendedName>
        <fullName evidence="3">DUF1906 domain-containing protein</fullName>
    </recommendedName>
</protein>
<dbReference type="EMBL" id="CP003179">
    <property type="protein sequence ID" value="AEW05596.1"/>
    <property type="molecule type" value="Genomic_DNA"/>
</dbReference>
<dbReference type="Gene3D" id="3.20.20.80">
    <property type="entry name" value="Glycosidases"/>
    <property type="match status" value="1"/>
</dbReference>
<evidence type="ECO:0000313" key="2">
    <source>
        <dbReference type="Proteomes" id="UP000005439"/>
    </source>
</evidence>
<gene>
    <name evidence="1" type="ordered locus">Sulac_2110</name>
</gene>
<sequence>MPLNPHQVILYAADPVDLSSAMAAAAVTGIPLCQVTGNFDDAWIYTASGDYLVIAVGEPANNALYYNPCGWANPAGDSAGFTPFDLAAGPRDTLPGPDWYVNAAGQTAYQSLELAAVNAYYATTGTLLPGITPPSPISPTMTCAGSPNVSCPCVGLSPLPPTGIYYGSDLGTNALPPINSCGMSFYIGQMGGGTAIGTSSPCGYTIFGNFSSLAAQAALNNHGAVYGSWFLLGPRFANDCAGAATLAEAEDWGVQQANAAVAAVGHYAEINRLTVFGDVEPGSWSVDIALNQAVISGFIRQIQALGCRPGIYSGPCAWQEITGSMALPCGVVVWTAEFNYASPPACPPRFIPEPDAPCPSSYEGPQGFGGILPNIWQYYASDTVDWDIADALPE</sequence>
<dbReference type="Proteomes" id="UP000005439">
    <property type="component" value="Chromosome"/>
</dbReference>
<keyword evidence="2" id="KW-1185">Reference proteome</keyword>
<reference evidence="2" key="1">
    <citation type="submission" date="2011-12" db="EMBL/GenBank/DDBJ databases">
        <title>The complete genome of chromosome of Sulfobacillus acidophilus DSM 10332.</title>
        <authorList>
            <person name="Lucas S."/>
            <person name="Han J."/>
            <person name="Lapidus A."/>
            <person name="Bruce D."/>
            <person name="Goodwin L."/>
            <person name="Pitluck S."/>
            <person name="Peters L."/>
            <person name="Kyrpides N."/>
            <person name="Mavromatis K."/>
            <person name="Ivanova N."/>
            <person name="Mikhailova N."/>
            <person name="Chertkov O."/>
            <person name="Saunders E."/>
            <person name="Detter J.C."/>
            <person name="Tapia R."/>
            <person name="Han C."/>
            <person name="Land M."/>
            <person name="Hauser L."/>
            <person name="Markowitz V."/>
            <person name="Cheng J.-F."/>
            <person name="Hugenholtz P."/>
            <person name="Woyke T."/>
            <person name="Wu D."/>
            <person name="Pukall R."/>
            <person name="Gehrich-Schroeter G."/>
            <person name="Schneider S."/>
            <person name="Klenk H.-P."/>
            <person name="Eisen J.A."/>
        </authorList>
    </citation>
    <scope>NUCLEOTIDE SEQUENCE [LARGE SCALE GENOMIC DNA]</scope>
    <source>
        <strain evidence="2">ATCC 700253 / DSM 10332 / NAL</strain>
    </source>
</reference>
<dbReference type="InterPro" id="IPR017853">
    <property type="entry name" value="GH"/>
</dbReference>
<accession>G8TSY1</accession>
<dbReference type="PATRIC" id="fig|679936.5.peg.2176"/>
<dbReference type="AlphaFoldDB" id="G8TSY1"/>
<evidence type="ECO:0008006" key="3">
    <source>
        <dbReference type="Google" id="ProtNLM"/>
    </source>
</evidence>